<dbReference type="Pfam" id="PF00487">
    <property type="entry name" value="FA_desaturase"/>
    <property type="match status" value="1"/>
</dbReference>
<evidence type="ECO:0000313" key="4">
    <source>
        <dbReference type="Proteomes" id="UP001234798"/>
    </source>
</evidence>
<dbReference type="PANTHER" id="PTHR12879:SF8">
    <property type="entry name" value="SPHINGOLIPID DELTA(4)-DESATURASE DES1"/>
    <property type="match status" value="1"/>
</dbReference>
<dbReference type="PANTHER" id="PTHR12879">
    <property type="entry name" value="SPHINGOLIPID DELTA 4 DESATURASE/C-4 HYDROXYLASE PROTEIN DES2"/>
    <property type="match status" value="1"/>
</dbReference>
<sequence>MTALTIVLVFGGYTTGILIITVSEMFIATLGVIPLSMSMIAAWYLSHEAAHQLVLRGKRLNNAVGESLSLINGGFYFPFKDYRTDHLRHHAENVDLLGVDMNVLLGDKRSLFRRIALRLEYFYIPICHDLIRLDAVVDAVRGNGKARLRIVLSFAFDVVFIALLAVVSWFSLIPYLLARCAKIHCVRFVDAFQHSYPQLSPLSRHAASGVAFEQANTFSFPVARKFKFLNWLILNFGYHNAHHAAPACPWYHLPELNRILFEHDAAQDALREKWNVMGTVSVVELALAYHRGRVRRITEGSAGEPISNGKDFSIAHFGGAFTDNLLG</sequence>
<keyword evidence="4" id="KW-1185">Reference proteome</keyword>
<dbReference type="Proteomes" id="UP001234798">
    <property type="component" value="Chromosome"/>
</dbReference>
<accession>A0ABY9LU62</accession>
<dbReference type="RefSeq" id="WP_306937336.1">
    <property type="nucleotide sequence ID" value="NZ_CP132976.1"/>
</dbReference>
<protein>
    <submittedName>
        <fullName evidence="3">Fatty acid desaturase</fullName>
    </submittedName>
</protein>
<dbReference type="EMBL" id="CP132976">
    <property type="protein sequence ID" value="WMD18321.1"/>
    <property type="molecule type" value="Genomic_DNA"/>
</dbReference>
<reference evidence="3 4" key="1">
    <citation type="submission" date="2023-08" db="EMBL/GenBank/DDBJ databases">
        <title>Achromobacter seleniivolatilans sp. nov., isolated from seleniferous soil.</title>
        <authorList>
            <person name="Zhang S."/>
            <person name="Li K."/>
            <person name="Peng J."/>
            <person name="Zhao Q."/>
            <person name="Wang H."/>
            <person name="Guo Y."/>
        </authorList>
    </citation>
    <scope>NUCLEOTIDE SEQUENCE [LARGE SCALE GENOMIC DNA]</scope>
    <source>
        <strain evidence="3 4">R39</strain>
    </source>
</reference>
<feature type="domain" description="Fatty acid desaturase" evidence="2">
    <location>
        <begin position="33"/>
        <end position="266"/>
    </location>
</feature>
<feature type="transmembrane region" description="Helical" evidence="1">
    <location>
        <begin position="26"/>
        <end position="46"/>
    </location>
</feature>
<name>A0ABY9LU62_9BURK</name>
<evidence type="ECO:0000259" key="2">
    <source>
        <dbReference type="Pfam" id="PF00487"/>
    </source>
</evidence>
<keyword evidence="1" id="KW-0812">Transmembrane</keyword>
<evidence type="ECO:0000256" key="1">
    <source>
        <dbReference type="SAM" id="Phobius"/>
    </source>
</evidence>
<evidence type="ECO:0000313" key="3">
    <source>
        <dbReference type="EMBL" id="WMD18321.1"/>
    </source>
</evidence>
<dbReference type="InterPro" id="IPR005804">
    <property type="entry name" value="FA_desaturase_dom"/>
</dbReference>
<gene>
    <name evidence="3" type="ORF">RAS12_16910</name>
</gene>
<proteinExistence type="predicted"/>
<keyword evidence="1" id="KW-1133">Transmembrane helix</keyword>
<feature type="transmembrane region" description="Helical" evidence="1">
    <location>
        <begin position="150"/>
        <end position="177"/>
    </location>
</feature>
<organism evidence="3 4">
    <name type="scientific">Achromobacter seleniivolatilans</name>
    <dbReference type="NCBI Taxonomy" id="3047478"/>
    <lineage>
        <taxon>Bacteria</taxon>
        <taxon>Pseudomonadati</taxon>
        <taxon>Pseudomonadota</taxon>
        <taxon>Betaproteobacteria</taxon>
        <taxon>Burkholderiales</taxon>
        <taxon>Alcaligenaceae</taxon>
        <taxon>Achromobacter</taxon>
    </lineage>
</organism>
<keyword evidence="1" id="KW-0472">Membrane</keyword>